<accession>L1K3Y5</accession>
<sequence>ISITLVEAKHLPKMDLHTKCDPFVIVKLGDTSKKSKVIKKTYNPKWDQSF</sequence>
<dbReference type="PaxDb" id="55529-EKX55541"/>
<dbReference type="Pfam" id="PF00168">
    <property type="entry name" value="C2"/>
    <property type="match status" value="1"/>
</dbReference>
<dbReference type="PANTHER" id="PTHR45911:SF4">
    <property type="entry name" value="MULTIPLE C2 AND TRANSMEMBRANE DOMAIN-CONTAINING PROTEIN"/>
    <property type="match status" value="1"/>
</dbReference>
<evidence type="ECO:0000313" key="6">
    <source>
        <dbReference type="Proteomes" id="UP000011087"/>
    </source>
</evidence>
<reference evidence="4 6" key="1">
    <citation type="journal article" date="2012" name="Nature">
        <title>Algal genomes reveal evolutionary mosaicism and the fate of nucleomorphs.</title>
        <authorList>
            <consortium name="DOE Joint Genome Institute"/>
            <person name="Curtis B.A."/>
            <person name="Tanifuji G."/>
            <person name="Burki F."/>
            <person name="Gruber A."/>
            <person name="Irimia M."/>
            <person name="Maruyama S."/>
            <person name="Arias M.C."/>
            <person name="Ball S.G."/>
            <person name="Gile G.H."/>
            <person name="Hirakawa Y."/>
            <person name="Hopkins J.F."/>
            <person name="Kuo A."/>
            <person name="Rensing S.A."/>
            <person name="Schmutz J."/>
            <person name="Symeonidi A."/>
            <person name="Elias M."/>
            <person name="Eveleigh R.J."/>
            <person name="Herman E.K."/>
            <person name="Klute M.J."/>
            <person name="Nakayama T."/>
            <person name="Obornik M."/>
            <person name="Reyes-Prieto A."/>
            <person name="Armbrust E.V."/>
            <person name="Aves S.J."/>
            <person name="Beiko R.G."/>
            <person name="Coutinho P."/>
            <person name="Dacks J.B."/>
            <person name="Durnford D.G."/>
            <person name="Fast N.M."/>
            <person name="Green B.R."/>
            <person name="Grisdale C.J."/>
            <person name="Hempel F."/>
            <person name="Henrissat B."/>
            <person name="Hoppner M.P."/>
            <person name="Ishida K."/>
            <person name="Kim E."/>
            <person name="Koreny L."/>
            <person name="Kroth P.G."/>
            <person name="Liu Y."/>
            <person name="Malik S.B."/>
            <person name="Maier U.G."/>
            <person name="McRose D."/>
            <person name="Mock T."/>
            <person name="Neilson J.A."/>
            <person name="Onodera N.T."/>
            <person name="Poole A.M."/>
            <person name="Pritham E.J."/>
            <person name="Richards T.A."/>
            <person name="Rocap G."/>
            <person name="Roy S.W."/>
            <person name="Sarai C."/>
            <person name="Schaack S."/>
            <person name="Shirato S."/>
            <person name="Slamovits C.H."/>
            <person name="Spencer D.F."/>
            <person name="Suzuki S."/>
            <person name="Worden A.Z."/>
            <person name="Zauner S."/>
            <person name="Barry K."/>
            <person name="Bell C."/>
            <person name="Bharti A.K."/>
            <person name="Crow J.A."/>
            <person name="Grimwood J."/>
            <person name="Kramer R."/>
            <person name="Lindquist E."/>
            <person name="Lucas S."/>
            <person name="Salamov A."/>
            <person name="McFadden G.I."/>
            <person name="Lane C.E."/>
            <person name="Keeling P.J."/>
            <person name="Gray M.W."/>
            <person name="Grigoriev I.V."/>
            <person name="Archibald J.M."/>
        </authorList>
    </citation>
    <scope>NUCLEOTIDE SEQUENCE</scope>
    <source>
        <strain evidence="4 6">CCMP2712</strain>
    </source>
</reference>
<dbReference type="OrthoDB" id="67700at2759"/>
<evidence type="ECO:0000313" key="5">
    <source>
        <dbReference type="EnsemblProtists" id="EKX55541"/>
    </source>
</evidence>
<reference evidence="6" key="2">
    <citation type="submission" date="2012-11" db="EMBL/GenBank/DDBJ databases">
        <authorList>
            <person name="Kuo A."/>
            <person name="Curtis B.A."/>
            <person name="Tanifuji G."/>
            <person name="Burki F."/>
            <person name="Gruber A."/>
            <person name="Irimia M."/>
            <person name="Maruyama S."/>
            <person name="Arias M.C."/>
            <person name="Ball S.G."/>
            <person name="Gile G.H."/>
            <person name="Hirakawa Y."/>
            <person name="Hopkins J.F."/>
            <person name="Rensing S.A."/>
            <person name="Schmutz J."/>
            <person name="Symeonidi A."/>
            <person name="Elias M."/>
            <person name="Eveleigh R.J."/>
            <person name="Herman E.K."/>
            <person name="Klute M.J."/>
            <person name="Nakayama T."/>
            <person name="Obornik M."/>
            <person name="Reyes-Prieto A."/>
            <person name="Armbrust E.V."/>
            <person name="Aves S.J."/>
            <person name="Beiko R.G."/>
            <person name="Coutinho P."/>
            <person name="Dacks J.B."/>
            <person name="Durnford D.G."/>
            <person name="Fast N.M."/>
            <person name="Green B.R."/>
            <person name="Grisdale C."/>
            <person name="Hempe F."/>
            <person name="Henrissat B."/>
            <person name="Hoppner M.P."/>
            <person name="Ishida K.-I."/>
            <person name="Kim E."/>
            <person name="Koreny L."/>
            <person name="Kroth P.G."/>
            <person name="Liu Y."/>
            <person name="Malik S.-B."/>
            <person name="Maier U.G."/>
            <person name="McRose D."/>
            <person name="Mock T."/>
            <person name="Neilson J.A."/>
            <person name="Onodera N.T."/>
            <person name="Poole A.M."/>
            <person name="Pritham E.J."/>
            <person name="Richards T.A."/>
            <person name="Rocap G."/>
            <person name="Roy S.W."/>
            <person name="Sarai C."/>
            <person name="Schaack S."/>
            <person name="Shirato S."/>
            <person name="Slamovits C.H."/>
            <person name="Spencer D.F."/>
            <person name="Suzuki S."/>
            <person name="Worden A.Z."/>
            <person name="Zauner S."/>
            <person name="Barry K."/>
            <person name="Bell C."/>
            <person name="Bharti A.K."/>
            <person name="Crow J.A."/>
            <person name="Grimwood J."/>
            <person name="Kramer R."/>
            <person name="Lindquist E."/>
            <person name="Lucas S."/>
            <person name="Salamov A."/>
            <person name="McFadden G.I."/>
            <person name="Lane C.E."/>
            <person name="Keeling P.J."/>
            <person name="Gray M.W."/>
            <person name="Grigoriev I.V."/>
            <person name="Archibald J.M."/>
        </authorList>
    </citation>
    <scope>NUCLEOTIDE SEQUENCE</scope>
    <source>
        <strain evidence="6">CCMP2712</strain>
    </source>
</reference>
<protein>
    <recommendedName>
        <fullName evidence="3">C2 domain-containing protein</fullName>
    </recommendedName>
</protein>
<dbReference type="InterPro" id="IPR000008">
    <property type="entry name" value="C2_dom"/>
</dbReference>
<keyword evidence="2" id="KW-0106">Calcium</keyword>
<dbReference type="InterPro" id="IPR035892">
    <property type="entry name" value="C2_domain_sf"/>
</dbReference>
<organism evidence="4">
    <name type="scientific">Guillardia theta (strain CCMP2712)</name>
    <name type="common">Cryptophyte</name>
    <dbReference type="NCBI Taxonomy" id="905079"/>
    <lineage>
        <taxon>Eukaryota</taxon>
        <taxon>Cryptophyceae</taxon>
        <taxon>Pyrenomonadales</taxon>
        <taxon>Geminigeraceae</taxon>
        <taxon>Guillardia</taxon>
    </lineage>
</organism>
<dbReference type="AlphaFoldDB" id="L1K3Y5"/>
<evidence type="ECO:0000256" key="1">
    <source>
        <dbReference type="ARBA" id="ARBA00022723"/>
    </source>
</evidence>
<evidence type="ECO:0000256" key="2">
    <source>
        <dbReference type="ARBA" id="ARBA00022837"/>
    </source>
</evidence>
<keyword evidence="6" id="KW-1185">Reference proteome</keyword>
<dbReference type="RefSeq" id="XP_005842521.1">
    <property type="nucleotide sequence ID" value="XM_005842464.1"/>
</dbReference>
<dbReference type="EnsemblProtists" id="EKX55541">
    <property type="protein sequence ID" value="EKX55541"/>
    <property type="gene ID" value="GUITHDRAFT_58978"/>
</dbReference>
<dbReference type="CDD" id="cd00030">
    <property type="entry name" value="C2"/>
    <property type="match status" value="1"/>
</dbReference>
<dbReference type="Gene3D" id="2.60.40.150">
    <property type="entry name" value="C2 domain"/>
    <property type="match status" value="1"/>
</dbReference>
<name>L1K3Y5_GUITC</name>
<gene>
    <name evidence="4" type="ORF">GUITHDRAFT_58978</name>
</gene>
<dbReference type="HOGENOM" id="CLU_3130600_0_0_1"/>
<dbReference type="SUPFAM" id="SSF49562">
    <property type="entry name" value="C2 domain (Calcium/lipid-binding domain, CaLB)"/>
    <property type="match status" value="1"/>
</dbReference>
<dbReference type="PANTHER" id="PTHR45911">
    <property type="entry name" value="C2 DOMAIN-CONTAINING PROTEIN"/>
    <property type="match status" value="1"/>
</dbReference>
<feature type="non-terminal residue" evidence="4">
    <location>
        <position position="50"/>
    </location>
</feature>
<evidence type="ECO:0000313" key="4">
    <source>
        <dbReference type="EMBL" id="EKX55541.1"/>
    </source>
</evidence>
<dbReference type="KEGG" id="gtt:GUITHDRAFT_58978"/>
<dbReference type="GO" id="GO:0005509">
    <property type="term" value="F:calcium ion binding"/>
    <property type="evidence" value="ECO:0007669"/>
    <property type="project" value="TreeGrafter"/>
</dbReference>
<dbReference type="Proteomes" id="UP000011087">
    <property type="component" value="Unassembled WGS sequence"/>
</dbReference>
<dbReference type="GO" id="GO:0016020">
    <property type="term" value="C:membrane"/>
    <property type="evidence" value="ECO:0007669"/>
    <property type="project" value="TreeGrafter"/>
</dbReference>
<feature type="domain" description="C2" evidence="3">
    <location>
        <begin position="1"/>
        <end position="50"/>
    </location>
</feature>
<dbReference type="PROSITE" id="PS50004">
    <property type="entry name" value="C2"/>
    <property type="match status" value="1"/>
</dbReference>
<dbReference type="EMBL" id="JH992965">
    <property type="protein sequence ID" value="EKX55541.1"/>
    <property type="molecule type" value="Genomic_DNA"/>
</dbReference>
<reference evidence="5" key="3">
    <citation type="submission" date="2016-03" db="UniProtKB">
        <authorList>
            <consortium name="EnsemblProtists"/>
        </authorList>
    </citation>
    <scope>IDENTIFICATION</scope>
</reference>
<dbReference type="GeneID" id="17312220"/>
<evidence type="ECO:0000259" key="3">
    <source>
        <dbReference type="PROSITE" id="PS50004"/>
    </source>
</evidence>
<keyword evidence="1" id="KW-0479">Metal-binding</keyword>
<proteinExistence type="predicted"/>
<feature type="non-terminal residue" evidence="4">
    <location>
        <position position="1"/>
    </location>
</feature>